<name>A0AAI9SXR9_9ASCO</name>
<dbReference type="EMBL" id="JAHUZD010000095">
    <property type="protein sequence ID" value="KAI3404521.2"/>
    <property type="molecule type" value="Genomic_DNA"/>
</dbReference>
<protein>
    <recommendedName>
        <fullName evidence="2">Smr domain-containing protein</fullName>
    </recommendedName>
</protein>
<comment type="caution">
    <text evidence="3">The sequence shown here is derived from an EMBL/GenBank/DDBJ whole genome shotgun (WGS) entry which is preliminary data.</text>
</comment>
<reference evidence="3" key="1">
    <citation type="journal article" date="2022" name="DNA Res.">
        <title>Genome analysis of five recently described species of the CUG-Ser clade uncovers Candida theae as a new hybrid lineage with pathogenic potential in the Candida parapsilosis species complex.</title>
        <authorList>
            <person name="Mixao V."/>
            <person name="Del Olmo V."/>
            <person name="Hegedusova E."/>
            <person name="Saus E."/>
            <person name="Pryszcz L."/>
            <person name="Cillingova A."/>
            <person name="Nosek J."/>
            <person name="Gabaldon T."/>
        </authorList>
    </citation>
    <scope>NUCLEOTIDE SEQUENCE</scope>
    <source>
        <strain evidence="3">CBS 10844</strain>
    </source>
</reference>
<dbReference type="Pfam" id="PF01713">
    <property type="entry name" value="Smr"/>
    <property type="match status" value="1"/>
</dbReference>
<dbReference type="SMART" id="SM00463">
    <property type="entry name" value="SMR"/>
    <property type="match status" value="1"/>
</dbReference>
<organism evidence="3 4">
    <name type="scientific">Candida oxycetoniae</name>
    <dbReference type="NCBI Taxonomy" id="497107"/>
    <lineage>
        <taxon>Eukaryota</taxon>
        <taxon>Fungi</taxon>
        <taxon>Dikarya</taxon>
        <taxon>Ascomycota</taxon>
        <taxon>Saccharomycotina</taxon>
        <taxon>Pichiomycetes</taxon>
        <taxon>Debaryomycetaceae</taxon>
        <taxon>Candida/Lodderomyces clade</taxon>
        <taxon>Candida</taxon>
    </lineage>
</organism>
<evidence type="ECO:0000259" key="2">
    <source>
        <dbReference type="PROSITE" id="PS50828"/>
    </source>
</evidence>
<dbReference type="InterPro" id="IPR053020">
    <property type="entry name" value="Smr_domain_protein"/>
</dbReference>
<dbReference type="InterPro" id="IPR013899">
    <property type="entry name" value="DUF1771"/>
</dbReference>
<dbReference type="Pfam" id="PF08590">
    <property type="entry name" value="DUF1771"/>
    <property type="match status" value="1"/>
</dbReference>
<gene>
    <name evidence="3" type="ORF">KGF56_002713</name>
</gene>
<dbReference type="RefSeq" id="XP_049180266.1">
    <property type="nucleotide sequence ID" value="XM_049323972.1"/>
</dbReference>
<dbReference type="InterPro" id="IPR036063">
    <property type="entry name" value="Smr_dom_sf"/>
</dbReference>
<dbReference type="SMART" id="SM01162">
    <property type="entry name" value="DUF1771"/>
    <property type="match status" value="1"/>
</dbReference>
<dbReference type="GeneID" id="73380330"/>
<dbReference type="SUPFAM" id="SSF160443">
    <property type="entry name" value="SMR domain-like"/>
    <property type="match status" value="1"/>
</dbReference>
<keyword evidence="4" id="KW-1185">Reference proteome</keyword>
<feature type="region of interest" description="Disordered" evidence="1">
    <location>
        <begin position="49"/>
        <end position="68"/>
    </location>
</feature>
<evidence type="ECO:0000313" key="4">
    <source>
        <dbReference type="Proteomes" id="UP001202479"/>
    </source>
</evidence>
<sequence length="255" mass="28822">MTDIIDKGVKLFDENNQRDYNHVVDPQYKQARAKADEYYKKQNALSQQSQAAYKKGDGQRAHELSEQSKQALNQAEYYSQQAAEYVFRENNADSAFDEIDLHGLYVKEAEWILQKRLRQAIATNQSHLKVIVGKGLHSSNGIAKLKPAVEQLCSESGLKHHIDPKNGGVLIIDLQNSSSSQVPSSWANSSINQPQQAYHQGNQPYYHTNQPHYQQYQGVQQHQQQQQGQSQDIKTGNQLVDLLVKAICSCISAKK</sequence>
<feature type="region of interest" description="Disordered" evidence="1">
    <location>
        <begin position="183"/>
        <end position="209"/>
    </location>
</feature>
<dbReference type="PANTHER" id="PTHR47417">
    <property type="entry name" value="SMR DOMAIN-CONTAINING PROTEIN YPL199C"/>
    <property type="match status" value="1"/>
</dbReference>
<proteinExistence type="predicted"/>
<evidence type="ECO:0000256" key="1">
    <source>
        <dbReference type="SAM" id="MobiDB-lite"/>
    </source>
</evidence>
<feature type="compositionally biased region" description="Basic and acidic residues" evidence="1">
    <location>
        <begin position="54"/>
        <end position="66"/>
    </location>
</feature>
<dbReference type="PANTHER" id="PTHR47417:SF1">
    <property type="entry name" value="SMR DOMAIN-CONTAINING PROTEIN YPL199C"/>
    <property type="match status" value="1"/>
</dbReference>
<dbReference type="InterPro" id="IPR002625">
    <property type="entry name" value="Smr_dom"/>
</dbReference>
<feature type="compositionally biased region" description="Polar residues" evidence="1">
    <location>
        <begin position="191"/>
        <end position="209"/>
    </location>
</feature>
<evidence type="ECO:0000313" key="3">
    <source>
        <dbReference type="EMBL" id="KAI3404521.2"/>
    </source>
</evidence>
<dbReference type="PROSITE" id="PS50828">
    <property type="entry name" value="SMR"/>
    <property type="match status" value="1"/>
</dbReference>
<feature type="domain" description="Smr" evidence="2">
    <location>
        <begin position="99"/>
        <end position="175"/>
    </location>
</feature>
<dbReference type="Gene3D" id="3.30.1370.110">
    <property type="match status" value="1"/>
</dbReference>
<dbReference type="Proteomes" id="UP001202479">
    <property type="component" value="Unassembled WGS sequence"/>
</dbReference>
<accession>A0AAI9SXR9</accession>
<dbReference type="AlphaFoldDB" id="A0AAI9SXR9"/>